<dbReference type="EMBL" id="WTXG01000035">
    <property type="protein sequence ID" value="KAI0297625.1"/>
    <property type="molecule type" value="Genomic_DNA"/>
</dbReference>
<feature type="transmembrane region" description="Helical" evidence="8">
    <location>
        <begin position="20"/>
        <end position="41"/>
    </location>
</feature>
<keyword evidence="6 8" id="KW-1133">Transmembrane helix</keyword>
<comment type="caution">
    <text evidence="10">The sequence shown here is derived from an EMBL/GenBank/DDBJ whole genome shotgun (WGS) entry which is preliminary data.</text>
</comment>
<keyword evidence="11" id="KW-1185">Reference proteome</keyword>
<dbReference type="Proteomes" id="UP001203297">
    <property type="component" value="Unassembled WGS sequence"/>
</dbReference>
<evidence type="ECO:0000256" key="2">
    <source>
        <dbReference type="ARBA" id="ARBA00005179"/>
    </source>
</evidence>
<comment type="similarity">
    <text evidence="3">Belongs to the wax synthase family.</text>
</comment>
<sequence>MFPDIPDPALRQPLTISAIAPLYLSFYALGVLAILSNTFLLKLSLLPFIVWQAWKCAVGLDLALGLARLFGLESADGLALWNLSYVMSIFFMTLRSFEWTFTERPLRKYELLNDHDKTPVERPLSISNVLLDGIDLLFNQRGIGWSWSANPFPGRNAPPLSIGSILARLLIKITMFDAALYLLQLACPSVNQPRGGTLFDPSLTFWPRIAAAGFAATCGGAWSYASVDSMYHLATLIGRIILRQPASQWPPISRRPWMATSIQEFWGFRWHQFFRHFFITFGARPGGALLGQPGALIGAFTISAVIHHVGLWGVGQGTEFSSGGGFFVFMGLGAAMEAAFKKLTGLHVGGFIGKLWTIFWIMLWGAFMLDGWARRGLLSSPENFRPGKSLVDAVIAPWRQIVVSYYQSR</sequence>
<gene>
    <name evidence="10" type="ORF">B0F90DRAFT_1634028</name>
</gene>
<evidence type="ECO:0000313" key="11">
    <source>
        <dbReference type="Proteomes" id="UP001203297"/>
    </source>
</evidence>
<dbReference type="PANTHER" id="PTHR31595">
    <property type="entry name" value="LONG-CHAIN-ALCOHOL O-FATTY-ACYLTRANSFERASE 3-RELATED"/>
    <property type="match status" value="1"/>
</dbReference>
<dbReference type="GO" id="GO:0016020">
    <property type="term" value="C:membrane"/>
    <property type="evidence" value="ECO:0007669"/>
    <property type="project" value="UniProtKB-SubCell"/>
</dbReference>
<feature type="transmembrane region" description="Helical" evidence="8">
    <location>
        <begin position="53"/>
        <end position="72"/>
    </location>
</feature>
<dbReference type="InterPro" id="IPR044851">
    <property type="entry name" value="Wax_synthase"/>
</dbReference>
<comment type="pathway">
    <text evidence="2">Secondary metabolite biosynthesis.</text>
</comment>
<feature type="transmembrane region" description="Helical" evidence="8">
    <location>
        <begin position="320"/>
        <end position="339"/>
    </location>
</feature>
<evidence type="ECO:0000259" key="9">
    <source>
        <dbReference type="Pfam" id="PF13813"/>
    </source>
</evidence>
<dbReference type="GO" id="GO:0006629">
    <property type="term" value="P:lipid metabolic process"/>
    <property type="evidence" value="ECO:0007669"/>
    <property type="project" value="InterPro"/>
</dbReference>
<keyword evidence="5 8" id="KW-0812">Transmembrane</keyword>
<dbReference type="InterPro" id="IPR032805">
    <property type="entry name" value="Wax_synthase_dom"/>
</dbReference>
<comment type="subcellular location">
    <subcellularLocation>
        <location evidence="1">Membrane</location>
        <topology evidence="1">Multi-pass membrane protein</topology>
    </subcellularLocation>
</comment>
<evidence type="ECO:0000256" key="5">
    <source>
        <dbReference type="ARBA" id="ARBA00022692"/>
    </source>
</evidence>
<evidence type="ECO:0000256" key="3">
    <source>
        <dbReference type="ARBA" id="ARBA00007282"/>
    </source>
</evidence>
<reference evidence="10" key="1">
    <citation type="journal article" date="2022" name="New Phytol.">
        <title>Evolutionary transition to the ectomycorrhizal habit in the genomes of a hyperdiverse lineage of mushroom-forming fungi.</title>
        <authorList>
            <person name="Looney B."/>
            <person name="Miyauchi S."/>
            <person name="Morin E."/>
            <person name="Drula E."/>
            <person name="Courty P.E."/>
            <person name="Kohler A."/>
            <person name="Kuo A."/>
            <person name="LaButti K."/>
            <person name="Pangilinan J."/>
            <person name="Lipzen A."/>
            <person name="Riley R."/>
            <person name="Andreopoulos W."/>
            <person name="He G."/>
            <person name="Johnson J."/>
            <person name="Nolan M."/>
            <person name="Tritt A."/>
            <person name="Barry K.W."/>
            <person name="Grigoriev I.V."/>
            <person name="Nagy L.G."/>
            <person name="Hibbett D."/>
            <person name="Henrissat B."/>
            <person name="Matheny P.B."/>
            <person name="Labbe J."/>
            <person name="Martin F.M."/>
        </authorList>
    </citation>
    <scope>NUCLEOTIDE SEQUENCE</scope>
    <source>
        <strain evidence="10">BPL690</strain>
    </source>
</reference>
<accession>A0AAD4M2W8</accession>
<dbReference type="PANTHER" id="PTHR31595:SF57">
    <property type="entry name" value="OS04G0481900 PROTEIN"/>
    <property type="match status" value="1"/>
</dbReference>
<dbReference type="Pfam" id="PF13813">
    <property type="entry name" value="MBOAT_2"/>
    <property type="match status" value="1"/>
</dbReference>
<dbReference type="GO" id="GO:0008374">
    <property type="term" value="F:O-acyltransferase activity"/>
    <property type="evidence" value="ECO:0007669"/>
    <property type="project" value="InterPro"/>
</dbReference>
<name>A0AAD4M2W8_9AGAM</name>
<evidence type="ECO:0000256" key="4">
    <source>
        <dbReference type="ARBA" id="ARBA00022679"/>
    </source>
</evidence>
<keyword evidence="7 8" id="KW-0472">Membrane</keyword>
<evidence type="ECO:0000313" key="10">
    <source>
        <dbReference type="EMBL" id="KAI0297625.1"/>
    </source>
</evidence>
<evidence type="ECO:0000256" key="1">
    <source>
        <dbReference type="ARBA" id="ARBA00004141"/>
    </source>
</evidence>
<keyword evidence="4" id="KW-0808">Transferase</keyword>
<protein>
    <recommendedName>
        <fullName evidence="9">Wax synthase domain-containing protein</fullName>
    </recommendedName>
</protein>
<evidence type="ECO:0000256" key="8">
    <source>
        <dbReference type="SAM" id="Phobius"/>
    </source>
</evidence>
<proteinExistence type="inferred from homology"/>
<feature type="transmembrane region" description="Helical" evidence="8">
    <location>
        <begin position="351"/>
        <end position="369"/>
    </location>
</feature>
<evidence type="ECO:0000256" key="6">
    <source>
        <dbReference type="ARBA" id="ARBA00022989"/>
    </source>
</evidence>
<evidence type="ECO:0000256" key="7">
    <source>
        <dbReference type="ARBA" id="ARBA00023136"/>
    </source>
</evidence>
<feature type="transmembrane region" description="Helical" evidence="8">
    <location>
        <begin position="78"/>
        <end position="97"/>
    </location>
</feature>
<organism evidence="10 11">
    <name type="scientific">Multifurca ochricompacta</name>
    <dbReference type="NCBI Taxonomy" id="376703"/>
    <lineage>
        <taxon>Eukaryota</taxon>
        <taxon>Fungi</taxon>
        <taxon>Dikarya</taxon>
        <taxon>Basidiomycota</taxon>
        <taxon>Agaricomycotina</taxon>
        <taxon>Agaricomycetes</taxon>
        <taxon>Russulales</taxon>
        <taxon>Russulaceae</taxon>
        <taxon>Multifurca</taxon>
    </lineage>
</organism>
<feature type="transmembrane region" description="Helical" evidence="8">
    <location>
        <begin position="294"/>
        <end position="314"/>
    </location>
</feature>
<dbReference type="AlphaFoldDB" id="A0AAD4M2W8"/>
<feature type="domain" description="Wax synthase" evidence="9">
    <location>
        <begin position="249"/>
        <end position="328"/>
    </location>
</feature>